<reference evidence="3" key="1">
    <citation type="journal article" date="2019" name="Int. J. Syst. Evol. Microbiol.">
        <title>The Global Catalogue of Microorganisms (GCM) 10K type strain sequencing project: providing services to taxonomists for standard genome sequencing and annotation.</title>
        <authorList>
            <consortium name="The Broad Institute Genomics Platform"/>
            <consortium name="The Broad Institute Genome Sequencing Center for Infectious Disease"/>
            <person name="Wu L."/>
            <person name="Ma J."/>
        </authorList>
    </citation>
    <scope>NUCLEOTIDE SEQUENCE [LARGE SCALE GENOMIC DNA]</scope>
    <source>
        <strain evidence="3">CCUG 56108</strain>
    </source>
</reference>
<evidence type="ECO:0000256" key="1">
    <source>
        <dbReference type="SAM" id="MobiDB-lite"/>
    </source>
</evidence>
<organism evidence="2 3">
    <name type="scientific">Methylobacterium marchantiae</name>
    <dbReference type="NCBI Taxonomy" id="600331"/>
    <lineage>
        <taxon>Bacteria</taxon>
        <taxon>Pseudomonadati</taxon>
        <taxon>Pseudomonadota</taxon>
        <taxon>Alphaproteobacteria</taxon>
        <taxon>Hyphomicrobiales</taxon>
        <taxon>Methylobacteriaceae</taxon>
        <taxon>Methylobacterium</taxon>
    </lineage>
</organism>
<keyword evidence="3" id="KW-1185">Reference proteome</keyword>
<dbReference type="Proteomes" id="UP001597176">
    <property type="component" value="Unassembled WGS sequence"/>
</dbReference>
<dbReference type="EMBL" id="JBHTND010000018">
    <property type="protein sequence ID" value="MFD1302703.1"/>
    <property type="molecule type" value="Genomic_DNA"/>
</dbReference>
<protein>
    <submittedName>
        <fullName evidence="2">DUF3305 domain-containing protein</fullName>
    </submittedName>
</protein>
<evidence type="ECO:0000313" key="3">
    <source>
        <dbReference type="Proteomes" id="UP001597176"/>
    </source>
</evidence>
<feature type="compositionally biased region" description="Basic and acidic residues" evidence="1">
    <location>
        <begin position="157"/>
        <end position="166"/>
    </location>
</feature>
<sequence>MTETERTDDAKPVPDDRFEVGIIVAKRTLKSRWASHAWLPISALPAIPTTAPWTILSATPEEETFYAGAFEVSLHPAETSHYRDNLVSGRPSLWVALRQAADASYEVAKVTADPYEGESMAEGIGEVVEAVPMPAEIQARVLAFFEAFHVEQVFHKRKRDRADPEALARQGRAARRREDEG</sequence>
<comment type="caution">
    <text evidence="2">The sequence shown here is derived from an EMBL/GenBank/DDBJ whole genome shotgun (WGS) entry which is preliminary data.</text>
</comment>
<proteinExistence type="predicted"/>
<dbReference type="InterPro" id="IPR021736">
    <property type="entry name" value="DUF3305"/>
</dbReference>
<dbReference type="RefSeq" id="WP_238203801.1">
    <property type="nucleotide sequence ID" value="NZ_JBHTND010000018.1"/>
</dbReference>
<dbReference type="Pfam" id="PF11749">
    <property type="entry name" value="DUF3305"/>
    <property type="match status" value="1"/>
</dbReference>
<evidence type="ECO:0000313" key="2">
    <source>
        <dbReference type="EMBL" id="MFD1302703.1"/>
    </source>
</evidence>
<accession>A0ABW3X167</accession>
<feature type="region of interest" description="Disordered" evidence="1">
    <location>
        <begin position="157"/>
        <end position="181"/>
    </location>
</feature>
<name>A0ABW3X167_9HYPH</name>
<gene>
    <name evidence="2" type="ORF">ACFQ4G_14095</name>
</gene>